<dbReference type="Gene3D" id="3.40.30.10">
    <property type="entry name" value="Glutaredoxin"/>
    <property type="match status" value="1"/>
</dbReference>
<dbReference type="Pfam" id="PF06953">
    <property type="entry name" value="ArsD"/>
    <property type="match status" value="1"/>
</dbReference>
<dbReference type="GeneID" id="98299498"/>
<protein>
    <submittedName>
        <fullName evidence="1">Arsenic resistance operon repressor ArsD</fullName>
    </submittedName>
</protein>
<name>A0A087CKY4_9BIFI</name>
<gene>
    <name evidence="1" type="ORF">BPSY_0262</name>
</gene>
<dbReference type="RefSeq" id="WP_051921405.1">
    <property type="nucleotide sequence ID" value="NZ_JGZI01000004.1"/>
</dbReference>
<dbReference type="GO" id="GO:0046685">
    <property type="term" value="P:response to arsenic-containing substance"/>
    <property type="evidence" value="ECO:0007669"/>
    <property type="project" value="InterPro"/>
</dbReference>
<sequence length="137" mass="14203">MQNTTSHQATQLPRIDVYEPAMCCSSGVCGSDPDATLIAFTADCAAITGNGISITRHNLASEPENFVANSQVRNALDSIGSQALPIVQVDGQTVLTGTYPTRDQLFRMAGIDAPSTNPVSENTAEQSGCCCGASGCC</sequence>
<dbReference type="NCBIfam" id="NF033727">
    <property type="entry name" value="chaperon_ArsD"/>
    <property type="match status" value="1"/>
</dbReference>
<evidence type="ECO:0000313" key="2">
    <source>
        <dbReference type="Proteomes" id="UP000029050"/>
    </source>
</evidence>
<accession>A0A087CKY4</accession>
<reference evidence="1 2" key="1">
    <citation type="submission" date="2014-03" db="EMBL/GenBank/DDBJ databases">
        <title>Genomics of Bifidobacteria.</title>
        <authorList>
            <person name="Ventura M."/>
            <person name="Milani C."/>
            <person name="Lugli G.A."/>
        </authorList>
    </citation>
    <scope>NUCLEOTIDE SEQUENCE [LARGE SCALE GENOMIC DNA]</scope>
    <source>
        <strain evidence="1 2">LMG 21775</strain>
    </source>
</reference>
<dbReference type="InterPro" id="IPR010712">
    <property type="entry name" value="Arsenical-R_ArsD"/>
</dbReference>
<dbReference type="eggNOG" id="ENOG5032RMG">
    <property type="taxonomic scope" value="Bacteria"/>
</dbReference>
<organism evidence="1 2">
    <name type="scientific">Bifidobacterium psychraerophilum</name>
    <dbReference type="NCBI Taxonomy" id="218140"/>
    <lineage>
        <taxon>Bacteria</taxon>
        <taxon>Bacillati</taxon>
        <taxon>Actinomycetota</taxon>
        <taxon>Actinomycetes</taxon>
        <taxon>Bifidobacteriales</taxon>
        <taxon>Bifidobacteriaceae</taxon>
        <taxon>Bifidobacterium</taxon>
    </lineage>
</organism>
<evidence type="ECO:0000313" key="1">
    <source>
        <dbReference type="EMBL" id="KFI83934.1"/>
    </source>
</evidence>
<dbReference type="EMBL" id="JGZI01000004">
    <property type="protein sequence ID" value="KFI83934.1"/>
    <property type="molecule type" value="Genomic_DNA"/>
</dbReference>
<dbReference type="AlphaFoldDB" id="A0A087CKY4"/>
<dbReference type="Proteomes" id="UP000029050">
    <property type="component" value="Unassembled WGS sequence"/>
</dbReference>
<dbReference type="STRING" id="218140.BPSY_0262"/>
<dbReference type="GO" id="GO:0003677">
    <property type="term" value="F:DNA binding"/>
    <property type="evidence" value="ECO:0007669"/>
    <property type="project" value="InterPro"/>
</dbReference>
<dbReference type="OrthoDB" id="9805171at2"/>
<keyword evidence="2" id="KW-1185">Reference proteome</keyword>
<proteinExistence type="predicted"/>
<comment type="caution">
    <text evidence="1">The sequence shown here is derived from an EMBL/GenBank/DDBJ whole genome shotgun (WGS) entry which is preliminary data.</text>
</comment>
<dbReference type="GO" id="GO:0045892">
    <property type="term" value="P:negative regulation of DNA-templated transcription"/>
    <property type="evidence" value="ECO:0007669"/>
    <property type="project" value="InterPro"/>
</dbReference>